<dbReference type="EMBL" id="WTPX01000260">
    <property type="protein sequence ID" value="NNJ28014.1"/>
    <property type="molecule type" value="Genomic_DNA"/>
</dbReference>
<proteinExistence type="predicted"/>
<keyword evidence="4" id="KW-1185">Reference proteome</keyword>
<sequence length="159" mass="17444">MPLGLDENHAHVQPTGAYHYHGLPTGLLKNLGWKAGAHSPLIGWAADGFPIYAKTGYADADDASSDVKELKSSYRLKEGRRPGGEGQPKGKYDGTFTQDYEYVAGSGDLDECNGRQCVTPEFPEGTYAYFLTDDWPVVPRQFRGTPSEDFFRGPPRGGR</sequence>
<name>A0ABX1VIQ8_9PLAN</name>
<dbReference type="InterPro" id="IPR025924">
    <property type="entry name" value="YHYH_dom"/>
</dbReference>
<feature type="domain" description="YHYH" evidence="2">
    <location>
        <begin position="3"/>
        <end position="144"/>
    </location>
</feature>
<reference evidence="3 4" key="1">
    <citation type="journal article" date="2020" name="Syst. Appl. Microbiol.">
        <title>Alienimonas chondri sp. nov., a novel planctomycete isolated from the biofilm of the red alga Chondrus crispus.</title>
        <authorList>
            <person name="Vitorino I."/>
            <person name="Albuquerque L."/>
            <person name="Wiegand S."/>
            <person name="Kallscheuer N."/>
            <person name="da Costa M.S."/>
            <person name="Lobo-da-Cunha A."/>
            <person name="Jogler C."/>
            <person name="Lage O.M."/>
        </authorList>
    </citation>
    <scope>NUCLEOTIDE SEQUENCE [LARGE SCALE GENOMIC DNA]</scope>
    <source>
        <strain evidence="3 4">LzC2</strain>
    </source>
</reference>
<evidence type="ECO:0000259" key="2">
    <source>
        <dbReference type="Pfam" id="PF14240"/>
    </source>
</evidence>
<organism evidence="3 4">
    <name type="scientific">Alienimonas chondri</name>
    <dbReference type="NCBI Taxonomy" id="2681879"/>
    <lineage>
        <taxon>Bacteria</taxon>
        <taxon>Pseudomonadati</taxon>
        <taxon>Planctomycetota</taxon>
        <taxon>Planctomycetia</taxon>
        <taxon>Planctomycetales</taxon>
        <taxon>Planctomycetaceae</taxon>
        <taxon>Alienimonas</taxon>
    </lineage>
</organism>
<dbReference type="Pfam" id="PF14240">
    <property type="entry name" value="YHYH"/>
    <property type="match status" value="1"/>
</dbReference>
<dbReference type="Proteomes" id="UP000609651">
    <property type="component" value="Unassembled WGS sequence"/>
</dbReference>
<protein>
    <recommendedName>
        <fullName evidence="2">YHYH domain-containing protein</fullName>
    </recommendedName>
</protein>
<comment type="caution">
    <text evidence="3">The sequence shown here is derived from an EMBL/GenBank/DDBJ whole genome shotgun (WGS) entry which is preliminary data.</text>
</comment>
<gene>
    <name evidence="3" type="ORF">LzC2_41250</name>
</gene>
<feature type="compositionally biased region" description="Basic and acidic residues" evidence="1">
    <location>
        <begin position="71"/>
        <end position="92"/>
    </location>
</feature>
<evidence type="ECO:0000256" key="1">
    <source>
        <dbReference type="SAM" id="MobiDB-lite"/>
    </source>
</evidence>
<accession>A0ABX1VIQ8</accession>
<evidence type="ECO:0000313" key="3">
    <source>
        <dbReference type="EMBL" id="NNJ28014.1"/>
    </source>
</evidence>
<feature type="region of interest" description="Disordered" evidence="1">
    <location>
        <begin position="71"/>
        <end position="95"/>
    </location>
</feature>
<evidence type="ECO:0000313" key="4">
    <source>
        <dbReference type="Proteomes" id="UP000609651"/>
    </source>
</evidence>